<evidence type="ECO:0000313" key="3">
    <source>
        <dbReference type="Proteomes" id="UP000799776"/>
    </source>
</evidence>
<feature type="compositionally biased region" description="Acidic residues" evidence="1">
    <location>
        <begin position="149"/>
        <end position="173"/>
    </location>
</feature>
<evidence type="ECO:0000256" key="1">
    <source>
        <dbReference type="SAM" id="MobiDB-lite"/>
    </source>
</evidence>
<accession>A0A6A5YBE3</accession>
<feature type="compositionally biased region" description="Acidic residues" evidence="1">
    <location>
        <begin position="188"/>
        <end position="197"/>
    </location>
</feature>
<sequence>MIWDPPVNPMSSDLLRSLQCHGCEPVWMRKSGKEDSKTWFIGNKPVHIPPHREDENVRFGGNYVMLGCEWVDEHVLKLHRLDYQLSNRSYLLDPRLSTNDIQALVALTQTHRERDLCRQDQNLEPRPVPAIRNGYATSTTYHEPSTEFTADEADTNDEDPTEENESDDEEVNEDVNHEEPDGGHAPDGEADEEENEDGMSYAPHLCLRGSVLATRPGLLHGFVAQVTSVVMAWYLETSGCWADKDFRRCYMRRRPYDLKKGCHELQVLSSGAAGGFQRVDPED</sequence>
<evidence type="ECO:0000313" key="2">
    <source>
        <dbReference type="EMBL" id="KAF2088816.1"/>
    </source>
</evidence>
<dbReference type="OrthoDB" id="3045089at2759"/>
<dbReference type="EMBL" id="ML978715">
    <property type="protein sequence ID" value="KAF2088816.1"/>
    <property type="molecule type" value="Genomic_DNA"/>
</dbReference>
<gene>
    <name evidence="2" type="ORF">K490DRAFT_55441</name>
</gene>
<dbReference type="Proteomes" id="UP000799776">
    <property type="component" value="Unassembled WGS sequence"/>
</dbReference>
<dbReference type="AlphaFoldDB" id="A0A6A5YBE3"/>
<reference evidence="2" key="1">
    <citation type="journal article" date="2020" name="Stud. Mycol.">
        <title>101 Dothideomycetes genomes: a test case for predicting lifestyles and emergence of pathogens.</title>
        <authorList>
            <person name="Haridas S."/>
            <person name="Albert R."/>
            <person name="Binder M."/>
            <person name="Bloem J."/>
            <person name="Labutti K."/>
            <person name="Salamov A."/>
            <person name="Andreopoulos B."/>
            <person name="Baker S."/>
            <person name="Barry K."/>
            <person name="Bills G."/>
            <person name="Bluhm B."/>
            <person name="Cannon C."/>
            <person name="Castanera R."/>
            <person name="Culley D."/>
            <person name="Daum C."/>
            <person name="Ezra D."/>
            <person name="Gonzalez J."/>
            <person name="Henrissat B."/>
            <person name="Kuo A."/>
            <person name="Liang C."/>
            <person name="Lipzen A."/>
            <person name="Lutzoni F."/>
            <person name="Magnuson J."/>
            <person name="Mondo S."/>
            <person name="Nolan M."/>
            <person name="Ohm R."/>
            <person name="Pangilinan J."/>
            <person name="Park H.-J."/>
            <person name="Ramirez L."/>
            <person name="Alfaro M."/>
            <person name="Sun H."/>
            <person name="Tritt A."/>
            <person name="Yoshinaga Y."/>
            <person name="Zwiers L.-H."/>
            <person name="Turgeon B."/>
            <person name="Goodwin S."/>
            <person name="Spatafora J."/>
            <person name="Crous P."/>
            <person name="Grigoriev I."/>
        </authorList>
    </citation>
    <scope>NUCLEOTIDE SEQUENCE</scope>
    <source>
        <strain evidence="2">CBS 121410</strain>
    </source>
</reference>
<organism evidence="2 3">
    <name type="scientific">Saccharata proteae CBS 121410</name>
    <dbReference type="NCBI Taxonomy" id="1314787"/>
    <lineage>
        <taxon>Eukaryota</taxon>
        <taxon>Fungi</taxon>
        <taxon>Dikarya</taxon>
        <taxon>Ascomycota</taxon>
        <taxon>Pezizomycotina</taxon>
        <taxon>Dothideomycetes</taxon>
        <taxon>Dothideomycetes incertae sedis</taxon>
        <taxon>Botryosphaeriales</taxon>
        <taxon>Saccharataceae</taxon>
        <taxon>Saccharata</taxon>
    </lineage>
</organism>
<keyword evidence="3" id="KW-1185">Reference proteome</keyword>
<feature type="region of interest" description="Disordered" evidence="1">
    <location>
        <begin position="116"/>
        <end position="197"/>
    </location>
</feature>
<proteinExistence type="predicted"/>
<name>A0A6A5YBE3_9PEZI</name>
<feature type="compositionally biased region" description="Basic and acidic residues" evidence="1">
    <location>
        <begin position="174"/>
        <end position="187"/>
    </location>
</feature>
<protein>
    <submittedName>
        <fullName evidence="2">Uncharacterized protein</fullName>
    </submittedName>
</protein>